<evidence type="ECO:0000313" key="1">
    <source>
        <dbReference type="EMBL" id="MBU5335886.1"/>
    </source>
</evidence>
<accession>A0ABS6DVL7</accession>
<comment type="caution">
    <text evidence="1">The sequence shown here is derived from an EMBL/GenBank/DDBJ whole genome shotgun (WGS) entry which is preliminary data.</text>
</comment>
<sequence length="316" mass="36840">MGIQRLSKIKLKNLMLEVLGDEDFCKKYTDGYSFINTYGAHQDNLFMLTEIMAIEKGLIKDKGMCTVVAWGASRGNLHAENNTNLNINEIESLWEVFYILLSNNIIGPGEYGTSSSLPYFHITEHGKLCIQQRDILPYDIDGYLNKLDEIDELNEWVRFYMHEALKCYNANCYNASTIMIGLSSEVLVEELISQFSKLLGKTRYGYEPKTSLQCSEKTIKEFFDNKIKQQTKISRKYDEFIKVFNGIKNLQEDLLNIMDASARDTFFTFLRLNRNEVSHYMEIKKDESETLLLFISFIKYCRMMTNMINKMKELNE</sequence>
<dbReference type="RefSeq" id="WP_216569024.1">
    <property type="nucleotide sequence ID" value="NZ_JAHLOQ010000011.1"/>
</dbReference>
<organism evidence="1 2">
    <name type="scientific">Intestinibacter bartlettii</name>
    <dbReference type="NCBI Taxonomy" id="261299"/>
    <lineage>
        <taxon>Bacteria</taxon>
        <taxon>Bacillati</taxon>
        <taxon>Bacillota</taxon>
        <taxon>Clostridia</taxon>
        <taxon>Peptostreptococcales</taxon>
        <taxon>Peptostreptococcaceae</taxon>
        <taxon>Intestinibacter</taxon>
    </lineage>
</organism>
<dbReference type="Proteomes" id="UP001196301">
    <property type="component" value="Unassembled WGS sequence"/>
</dbReference>
<reference evidence="1 2" key="1">
    <citation type="submission" date="2021-06" db="EMBL/GenBank/DDBJ databases">
        <authorList>
            <person name="Sun Q."/>
            <person name="Li D."/>
        </authorList>
    </citation>
    <scope>NUCLEOTIDE SEQUENCE [LARGE SCALE GENOMIC DNA]</scope>
    <source>
        <strain evidence="1 2">N19</strain>
    </source>
</reference>
<evidence type="ECO:0008006" key="3">
    <source>
        <dbReference type="Google" id="ProtNLM"/>
    </source>
</evidence>
<dbReference type="EMBL" id="JAHLOQ010000011">
    <property type="protein sequence ID" value="MBU5335886.1"/>
    <property type="molecule type" value="Genomic_DNA"/>
</dbReference>
<keyword evidence="2" id="KW-1185">Reference proteome</keyword>
<evidence type="ECO:0000313" key="2">
    <source>
        <dbReference type="Proteomes" id="UP001196301"/>
    </source>
</evidence>
<proteinExistence type="predicted"/>
<name>A0ABS6DVL7_9FIRM</name>
<gene>
    <name evidence="1" type="ORF">KQI20_05485</name>
</gene>
<protein>
    <recommendedName>
        <fullName evidence="3">ApeA N-terminal domain-containing protein</fullName>
    </recommendedName>
</protein>